<dbReference type="Proteomes" id="UP000034290">
    <property type="component" value="Unassembled WGS sequence"/>
</dbReference>
<organism evidence="1 2">
    <name type="scientific">Candidatus Giovannonibacteria bacterium GW2011_GWA2_53_7</name>
    <dbReference type="NCBI Taxonomy" id="1618650"/>
    <lineage>
        <taxon>Bacteria</taxon>
        <taxon>Candidatus Giovannoniibacteriota</taxon>
    </lineage>
</organism>
<protein>
    <recommendedName>
        <fullName evidence="3">Caib/baif family protein</fullName>
    </recommendedName>
</protein>
<proteinExistence type="predicted"/>
<evidence type="ECO:0000313" key="2">
    <source>
        <dbReference type="Proteomes" id="UP000034290"/>
    </source>
</evidence>
<dbReference type="EMBL" id="LCRM01000004">
    <property type="protein sequence ID" value="KKW37077.1"/>
    <property type="molecule type" value="Genomic_DNA"/>
</dbReference>
<comment type="caution">
    <text evidence="1">The sequence shown here is derived from an EMBL/GenBank/DDBJ whole genome shotgun (WGS) entry which is preliminary data.</text>
</comment>
<accession>A0A0G2A822</accession>
<gene>
    <name evidence="1" type="ORF">UY81_C0004G0006</name>
</gene>
<dbReference type="AlphaFoldDB" id="A0A0G2A822"/>
<evidence type="ECO:0008006" key="3">
    <source>
        <dbReference type="Google" id="ProtNLM"/>
    </source>
</evidence>
<sequence length="524" mass="59924">MYAPDDPVTVCDTKFWWGDAWDPMSYGRDYDFSRSFWEQFSELQKVVPRPPLVNNKAVDSDYCNFCDGNKNCYLVVNGNRNEDCAYTALTVDSKNVFDGLWCAKSEFAYECIDCDSCYHTAYAERCEACVESAFLFDCRGLTNCLFCVGLRNASYHAFNKPVAPEEYKRFLAELGGSYKKYVEAIAKFEEMKLRFPRRSNLFTGSKGVSGENILNSNAVKHGFDIFNSEHCAYVEEGLKGKDCYDTVYFDGAELCYESSSTIGYNYLFTLFCRDSKELQYCDNCHASSHLFGCVGLRSKQYCILNKQYSKEEYETLVPKIRAHMDEMPYVSQRANGKEQIIYKYGEFFPAELSPFAYNETVAQEFYPTTKDSAERQGFRWNAPDTKNYAITKAPEALPDSIGTADDALLGETIGCAHHGSCAHECTVAFRLIPHELQFYRRMNLPLPRLCPNCRYYGRLAKRNPLQFSRRACQCAGLKSENGIYANTGTHTHKDSPCPNEFETPYSPDRPEIVYCEECYKAEVF</sequence>
<reference evidence="1 2" key="1">
    <citation type="journal article" date="2015" name="Nature">
        <title>rRNA introns, odd ribosomes, and small enigmatic genomes across a large radiation of phyla.</title>
        <authorList>
            <person name="Brown C.T."/>
            <person name="Hug L.A."/>
            <person name="Thomas B.C."/>
            <person name="Sharon I."/>
            <person name="Castelle C.J."/>
            <person name="Singh A."/>
            <person name="Wilkins M.J."/>
            <person name="Williams K.H."/>
            <person name="Banfield J.F."/>
        </authorList>
    </citation>
    <scope>NUCLEOTIDE SEQUENCE [LARGE SCALE GENOMIC DNA]</scope>
</reference>
<evidence type="ECO:0000313" key="1">
    <source>
        <dbReference type="EMBL" id="KKW37077.1"/>
    </source>
</evidence>
<name>A0A0G2A822_9BACT</name>